<dbReference type="VEuPathDB" id="FungiDB:BO97DRAFT_424172"/>
<gene>
    <name evidence="3" type="ORF">BO97DRAFT_424172</name>
</gene>
<dbReference type="InterPro" id="IPR035979">
    <property type="entry name" value="RBD_domain_sf"/>
</dbReference>
<dbReference type="InterPro" id="IPR000504">
    <property type="entry name" value="RRM_dom"/>
</dbReference>
<dbReference type="OrthoDB" id="4502569at2759"/>
<accession>A0A395HZ77</accession>
<feature type="domain" description="RRM" evidence="2">
    <location>
        <begin position="85"/>
        <end position="170"/>
    </location>
</feature>
<dbReference type="SMART" id="SM00360">
    <property type="entry name" value="RRM"/>
    <property type="match status" value="1"/>
</dbReference>
<dbReference type="EMBL" id="KZ824281">
    <property type="protein sequence ID" value="RAL12997.1"/>
    <property type="molecule type" value="Genomic_DNA"/>
</dbReference>
<organism evidence="3 4">
    <name type="scientific">Aspergillus homomorphus (strain CBS 101889)</name>
    <dbReference type="NCBI Taxonomy" id="1450537"/>
    <lineage>
        <taxon>Eukaryota</taxon>
        <taxon>Fungi</taxon>
        <taxon>Dikarya</taxon>
        <taxon>Ascomycota</taxon>
        <taxon>Pezizomycotina</taxon>
        <taxon>Eurotiomycetes</taxon>
        <taxon>Eurotiomycetidae</taxon>
        <taxon>Eurotiales</taxon>
        <taxon>Aspergillaceae</taxon>
        <taxon>Aspergillus</taxon>
        <taxon>Aspergillus subgen. Circumdati</taxon>
    </lineage>
</organism>
<dbReference type="Gene3D" id="3.30.70.330">
    <property type="match status" value="1"/>
</dbReference>
<evidence type="ECO:0000259" key="2">
    <source>
        <dbReference type="PROSITE" id="PS50102"/>
    </source>
</evidence>
<evidence type="ECO:0000313" key="3">
    <source>
        <dbReference type="EMBL" id="RAL12997.1"/>
    </source>
</evidence>
<protein>
    <recommendedName>
        <fullName evidence="2">RRM domain-containing protein</fullName>
    </recommendedName>
</protein>
<dbReference type="InterPro" id="IPR012677">
    <property type="entry name" value="Nucleotide-bd_a/b_plait_sf"/>
</dbReference>
<dbReference type="PROSITE" id="PS50102">
    <property type="entry name" value="RRM"/>
    <property type="match status" value="1"/>
</dbReference>
<keyword evidence="1" id="KW-0694">RNA-binding</keyword>
<reference evidence="3 4" key="1">
    <citation type="submission" date="2018-02" db="EMBL/GenBank/DDBJ databases">
        <title>The genomes of Aspergillus section Nigri reveals drivers in fungal speciation.</title>
        <authorList>
            <consortium name="DOE Joint Genome Institute"/>
            <person name="Vesth T.C."/>
            <person name="Nybo J."/>
            <person name="Theobald S."/>
            <person name="Brandl J."/>
            <person name="Frisvad J.C."/>
            <person name="Nielsen K.F."/>
            <person name="Lyhne E.K."/>
            <person name="Kogle M.E."/>
            <person name="Kuo A."/>
            <person name="Riley R."/>
            <person name="Clum A."/>
            <person name="Nolan M."/>
            <person name="Lipzen A."/>
            <person name="Salamov A."/>
            <person name="Henrissat B."/>
            <person name="Wiebenga A."/>
            <person name="De vries R.P."/>
            <person name="Grigoriev I.V."/>
            <person name="Mortensen U.H."/>
            <person name="Andersen M.R."/>
            <person name="Baker S.E."/>
        </authorList>
    </citation>
    <scope>NUCLEOTIDE SEQUENCE [LARGE SCALE GENOMIC DNA]</scope>
    <source>
        <strain evidence="3 4">CBS 101889</strain>
    </source>
</reference>
<dbReference type="Proteomes" id="UP000248961">
    <property type="component" value="Unassembled WGS sequence"/>
</dbReference>
<evidence type="ECO:0000256" key="1">
    <source>
        <dbReference type="PROSITE-ProRule" id="PRU00176"/>
    </source>
</evidence>
<dbReference type="GeneID" id="37201235"/>
<proteinExistence type="predicted"/>
<sequence length="231" mass="25717">MPAHQAPSWGPGYWGQPGQGRWQPGPGYWRPAQVAVPSTWPGYHWVHRPMGEPAPVMASFPPRRPAATGIGITDDNSQERLPKENTLFVGNLKDNVDQGQLIRDLKAVFQQWSIVWVKVRMDKKARRGRKQGLSAAFITFPTAVLAQEFLKGGRKLDLYGRALRLEPVKSDNHHPAAPSTTRSNITFTPNVVQAPNAEVYRALLEAGIAERMREAEGRRSRVPRNGSEGSQ</sequence>
<dbReference type="RefSeq" id="XP_025552151.1">
    <property type="nucleotide sequence ID" value="XM_025696946.1"/>
</dbReference>
<name>A0A395HZ77_ASPHC</name>
<dbReference type="AlphaFoldDB" id="A0A395HZ77"/>
<dbReference type="CDD" id="cd00590">
    <property type="entry name" value="RRM_SF"/>
    <property type="match status" value="1"/>
</dbReference>
<dbReference type="STRING" id="1450537.A0A395HZ77"/>
<keyword evidence="4" id="KW-1185">Reference proteome</keyword>
<dbReference type="SUPFAM" id="SSF54928">
    <property type="entry name" value="RNA-binding domain, RBD"/>
    <property type="match status" value="1"/>
</dbReference>
<evidence type="ECO:0000313" key="4">
    <source>
        <dbReference type="Proteomes" id="UP000248961"/>
    </source>
</evidence>
<dbReference type="GO" id="GO:0003723">
    <property type="term" value="F:RNA binding"/>
    <property type="evidence" value="ECO:0007669"/>
    <property type="project" value="UniProtKB-UniRule"/>
</dbReference>